<feature type="region of interest" description="Disordered" evidence="1">
    <location>
        <begin position="25"/>
        <end position="47"/>
    </location>
</feature>
<keyword evidence="2" id="KW-0732">Signal</keyword>
<sequence length="64" mass="6865">MKLNKKLSVALVVSMVALSAVGCGSKDSNGKGMEPTESEIKNMPKMSEQEIQKGLEDGAIIREK</sequence>
<comment type="caution">
    <text evidence="3">The sequence shown here is derived from an EMBL/GenBank/DDBJ whole genome shotgun (WGS) entry which is preliminary data.</text>
</comment>
<dbReference type="RefSeq" id="WP_057557675.1">
    <property type="nucleotide sequence ID" value="NZ_CDNY01000003.1"/>
</dbReference>
<organism evidence="3 4">
    <name type="scientific">Paraclostridium sordellii</name>
    <name type="common">Clostridium sordellii</name>
    <dbReference type="NCBI Taxonomy" id="1505"/>
    <lineage>
        <taxon>Bacteria</taxon>
        <taxon>Bacillati</taxon>
        <taxon>Bacillota</taxon>
        <taxon>Clostridia</taxon>
        <taxon>Peptostreptococcales</taxon>
        <taxon>Peptostreptococcaceae</taxon>
        <taxon>Paraclostridium</taxon>
    </lineage>
</organism>
<evidence type="ECO:0000313" key="4">
    <source>
        <dbReference type="Proteomes" id="UP000049685"/>
    </source>
</evidence>
<evidence type="ECO:0000256" key="1">
    <source>
        <dbReference type="SAM" id="MobiDB-lite"/>
    </source>
</evidence>
<accession>A0A9P1L044</accession>
<proteinExistence type="predicted"/>
<evidence type="ECO:0000256" key="2">
    <source>
        <dbReference type="SAM" id="SignalP"/>
    </source>
</evidence>
<dbReference type="PROSITE" id="PS51257">
    <property type="entry name" value="PROKAR_LIPOPROTEIN"/>
    <property type="match status" value="1"/>
</dbReference>
<feature type="chain" id="PRO_5040385918" description="Lipoprotein" evidence="2">
    <location>
        <begin position="23"/>
        <end position="64"/>
    </location>
</feature>
<feature type="compositionally biased region" description="Basic and acidic residues" evidence="1">
    <location>
        <begin position="38"/>
        <end position="47"/>
    </location>
</feature>
<evidence type="ECO:0000313" key="3">
    <source>
        <dbReference type="EMBL" id="CEO32738.1"/>
    </source>
</evidence>
<evidence type="ECO:0008006" key="5">
    <source>
        <dbReference type="Google" id="ProtNLM"/>
    </source>
</evidence>
<reference evidence="4" key="1">
    <citation type="submission" date="2015-01" db="EMBL/GenBank/DDBJ databases">
        <authorList>
            <person name="Aslett A.Martin."/>
            <person name="De Silva Nishadi"/>
        </authorList>
    </citation>
    <scope>NUCLEOTIDE SEQUENCE [LARGE SCALE GENOMIC DNA]</scope>
    <source>
        <strain evidence="4">UMC4404</strain>
    </source>
</reference>
<dbReference type="Proteomes" id="UP000049685">
    <property type="component" value="Unassembled WGS sequence"/>
</dbReference>
<dbReference type="AlphaFoldDB" id="A0A9P1L044"/>
<name>A0A9P1L044_PARSO</name>
<gene>
    <name evidence="3" type="ORF">UMC4404_07181</name>
</gene>
<dbReference type="EMBL" id="CDNY01000003">
    <property type="protein sequence ID" value="CEO32738.1"/>
    <property type="molecule type" value="Genomic_DNA"/>
</dbReference>
<protein>
    <recommendedName>
        <fullName evidence="5">Lipoprotein</fullName>
    </recommendedName>
</protein>
<feature type="signal peptide" evidence="2">
    <location>
        <begin position="1"/>
        <end position="22"/>
    </location>
</feature>